<comment type="caution">
    <text evidence="2">The sequence shown here is derived from an EMBL/GenBank/DDBJ whole genome shotgun (WGS) entry which is preliminary data.</text>
</comment>
<feature type="compositionally biased region" description="Polar residues" evidence="1">
    <location>
        <begin position="14"/>
        <end position="23"/>
    </location>
</feature>
<proteinExistence type="predicted"/>
<feature type="region of interest" description="Disordered" evidence="1">
    <location>
        <begin position="1"/>
        <end position="29"/>
    </location>
</feature>
<keyword evidence="3" id="KW-1185">Reference proteome</keyword>
<reference evidence="2 3" key="1">
    <citation type="submission" date="2024-11" db="EMBL/GenBank/DDBJ databases">
        <title>Chromosome-level genome assembly of Eucalyptus globulus Labill. provides insights into its genome evolution.</title>
        <authorList>
            <person name="Li X."/>
        </authorList>
    </citation>
    <scope>NUCLEOTIDE SEQUENCE [LARGE SCALE GENOMIC DNA]</scope>
    <source>
        <strain evidence="2">CL2024</strain>
        <tissue evidence="2">Fresh tender leaves</tissue>
    </source>
</reference>
<dbReference type="Proteomes" id="UP001634007">
    <property type="component" value="Unassembled WGS sequence"/>
</dbReference>
<sequence>MANAATQDRDLLTRNGSRPSQEPCNLPSGEEFSASLVDFRWDAGESSLVDTLAPMATPGSHGSGEGGRVVRLDPDWFEVDLSLSDFLQVIRMEHQNSHGKE</sequence>
<dbReference type="AlphaFoldDB" id="A0ABD3KM97"/>
<protein>
    <submittedName>
        <fullName evidence="2">Uncharacterized protein</fullName>
    </submittedName>
</protein>
<accession>A0ABD3KM97</accession>
<evidence type="ECO:0000313" key="2">
    <source>
        <dbReference type="EMBL" id="KAL3740975.1"/>
    </source>
</evidence>
<organism evidence="2 3">
    <name type="scientific">Eucalyptus globulus</name>
    <name type="common">Tasmanian blue gum</name>
    <dbReference type="NCBI Taxonomy" id="34317"/>
    <lineage>
        <taxon>Eukaryota</taxon>
        <taxon>Viridiplantae</taxon>
        <taxon>Streptophyta</taxon>
        <taxon>Embryophyta</taxon>
        <taxon>Tracheophyta</taxon>
        <taxon>Spermatophyta</taxon>
        <taxon>Magnoliopsida</taxon>
        <taxon>eudicotyledons</taxon>
        <taxon>Gunneridae</taxon>
        <taxon>Pentapetalae</taxon>
        <taxon>rosids</taxon>
        <taxon>malvids</taxon>
        <taxon>Myrtales</taxon>
        <taxon>Myrtaceae</taxon>
        <taxon>Myrtoideae</taxon>
        <taxon>Eucalypteae</taxon>
        <taxon>Eucalyptus</taxon>
    </lineage>
</organism>
<dbReference type="EMBL" id="JBJKBG010000005">
    <property type="protein sequence ID" value="KAL3740975.1"/>
    <property type="molecule type" value="Genomic_DNA"/>
</dbReference>
<evidence type="ECO:0000256" key="1">
    <source>
        <dbReference type="SAM" id="MobiDB-lite"/>
    </source>
</evidence>
<gene>
    <name evidence="2" type="ORF">ACJRO7_022141</name>
</gene>
<name>A0ABD3KM97_EUCGL</name>
<evidence type="ECO:0000313" key="3">
    <source>
        <dbReference type="Proteomes" id="UP001634007"/>
    </source>
</evidence>